<dbReference type="PROSITE" id="PS50905">
    <property type="entry name" value="FERRITIN_LIKE"/>
    <property type="match status" value="1"/>
</dbReference>
<comment type="cofactor">
    <cofactor evidence="1">
        <name>heme b</name>
        <dbReference type="ChEBI" id="CHEBI:60344"/>
    </cofactor>
</comment>
<protein>
    <recommendedName>
        <fullName evidence="7">Bacterioferritin</fullName>
        <ecNumber evidence="7">1.16.3.1</ecNumber>
    </recommendedName>
</protein>
<dbReference type="NCBIfam" id="TIGR00754">
    <property type="entry name" value="bfr"/>
    <property type="match status" value="1"/>
</dbReference>
<evidence type="ECO:0000256" key="1">
    <source>
        <dbReference type="ARBA" id="ARBA00001970"/>
    </source>
</evidence>
<proteinExistence type="inferred from homology"/>
<dbReference type="Pfam" id="PF00210">
    <property type="entry name" value="Ferritin"/>
    <property type="match status" value="1"/>
</dbReference>
<sequence>MKAKDGVIERLNKAISMELGAVNQYWVHFRLLEDWGYTKLAKKERAESIEEMHHADRLVERVVFLEGHPNLQHIAPLRIGSSVKEVLEADLAGEREAIVYYSESRVFCEQQGDFVTMALFDTLLADEEGHCDFLETQLELLEQIGEEKYGLLNAGSADEAE</sequence>
<dbReference type="InterPro" id="IPR009040">
    <property type="entry name" value="Ferritin-like_diiron"/>
</dbReference>
<evidence type="ECO:0000313" key="10">
    <source>
        <dbReference type="Proteomes" id="UP000199598"/>
    </source>
</evidence>
<keyword evidence="3 7" id="KW-0409">Iron storage</keyword>
<keyword evidence="5 7" id="KW-0479">Metal-binding</keyword>
<dbReference type="InterPro" id="IPR009078">
    <property type="entry name" value="Ferritin-like_SF"/>
</dbReference>
<keyword evidence="10" id="KW-1185">Reference proteome</keyword>
<dbReference type="PANTHER" id="PTHR30295:SF0">
    <property type="entry name" value="BACTERIOFERRITIN"/>
    <property type="match status" value="1"/>
</dbReference>
<organism evidence="9 10">
    <name type="scientific">Pseudovibrio ascidiaceicola</name>
    <dbReference type="NCBI Taxonomy" id="285279"/>
    <lineage>
        <taxon>Bacteria</taxon>
        <taxon>Pseudomonadati</taxon>
        <taxon>Pseudomonadota</taxon>
        <taxon>Alphaproteobacteria</taxon>
        <taxon>Hyphomicrobiales</taxon>
        <taxon>Stappiaceae</taxon>
        <taxon>Pseudovibrio</taxon>
    </lineage>
</organism>
<dbReference type="InterPro" id="IPR012347">
    <property type="entry name" value="Ferritin-like"/>
</dbReference>
<evidence type="ECO:0000256" key="3">
    <source>
        <dbReference type="ARBA" id="ARBA00022434"/>
    </source>
</evidence>
<reference evidence="9 10" key="1">
    <citation type="submission" date="2016-10" db="EMBL/GenBank/DDBJ databases">
        <authorList>
            <person name="Varghese N."/>
            <person name="Submissions S."/>
        </authorList>
    </citation>
    <scope>NUCLEOTIDE SEQUENCE [LARGE SCALE GENOMIC DNA]</scope>
    <source>
        <strain evidence="9 10">DSM 16392</strain>
    </source>
</reference>
<dbReference type="PIRSF" id="PIRSF002560">
    <property type="entry name" value="Bacterioferritin"/>
    <property type="match status" value="1"/>
</dbReference>
<dbReference type="EC" id="1.16.3.1" evidence="7"/>
<evidence type="ECO:0000256" key="2">
    <source>
        <dbReference type="ARBA" id="ARBA00008093"/>
    </source>
</evidence>
<dbReference type="CDD" id="cd00907">
    <property type="entry name" value="Bacterioferritin"/>
    <property type="match status" value="1"/>
</dbReference>
<evidence type="ECO:0000256" key="5">
    <source>
        <dbReference type="ARBA" id="ARBA00022723"/>
    </source>
</evidence>
<evidence type="ECO:0000256" key="7">
    <source>
        <dbReference type="PIRNR" id="PIRNR002560"/>
    </source>
</evidence>
<dbReference type="Gene3D" id="1.20.1260.10">
    <property type="match status" value="1"/>
</dbReference>
<dbReference type="Proteomes" id="UP000199598">
    <property type="component" value="Unassembled WGS sequence"/>
</dbReference>
<comment type="catalytic activity">
    <reaction evidence="7">
        <text>4 Fe(2+) + O2 + 4 H(+) = 4 Fe(3+) + 2 H2O</text>
        <dbReference type="Rhea" id="RHEA:11148"/>
        <dbReference type="ChEBI" id="CHEBI:15377"/>
        <dbReference type="ChEBI" id="CHEBI:15378"/>
        <dbReference type="ChEBI" id="CHEBI:15379"/>
        <dbReference type="ChEBI" id="CHEBI:29033"/>
        <dbReference type="ChEBI" id="CHEBI:29034"/>
        <dbReference type="EC" id="1.16.3.1"/>
    </reaction>
</comment>
<evidence type="ECO:0000313" key="9">
    <source>
        <dbReference type="EMBL" id="SFL09700.1"/>
    </source>
</evidence>
<evidence type="ECO:0000259" key="8">
    <source>
        <dbReference type="PROSITE" id="PS50905"/>
    </source>
</evidence>
<evidence type="ECO:0000256" key="4">
    <source>
        <dbReference type="ARBA" id="ARBA00022617"/>
    </source>
</evidence>
<dbReference type="SUPFAM" id="SSF47240">
    <property type="entry name" value="Ferritin-like"/>
    <property type="match status" value="1"/>
</dbReference>
<dbReference type="RefSeq" id="WP_093523436.1">
    <property type="nucleotide sequence ID" value="NZ_FOSK01000016.1"/>
</dbReference>
<dbReference type="InterPro" id="IPR002024">
    <property type="entry name" value="Bacterioferritin"/>
</dbReference>
<evidence type="ECO:0000256" key="6">
    <source>
        <dbReference type="ARBA" id="ARBA00023004"/>
    </source>
</evidence>
<dbReference type="PRINTS" id="PR00601">
    <property type="entry name" value="BACFERRITIN"/>
</dbReference>
<dbReference type="InterPro" id="IPR008331">
    <property type="entry name" value="Ferritin_DPS_dom"/>
</dbReference>
<dbReference type="EMBL" id="FOSK01000016">
    <property type="protein sequence ID" value="SFL09700.1"/>
    <property type="molecule type" value="Genomic_DNA"/>
</dbReference>
<name>A0A1I4EX90_9HYPH</name>
<comment type="similarity">
    <text evidence="2 7">Belongs to the bacterioferritin family.</text>
</comment>
<comment type="function">
    <text evidence="7">Iron-storage protein, whose ferroxidase center binds Fe(2+), oxidizes it using dioxygen to Fe(3+), and participates in the subsequent Fe(3+) oxide mineral core formation within the central cavity of the BFR protein shell.</text>
</comment>
<feature type="domain" description="Ferritin-like diiron" evidence="8">
    <location>
        <begin position="1"/>
        <end position="145"/>
    </location>
</feature>
<keyword evidence="6 7" id="KW-0408">Iron</keyword>
<keyword evidence="4" id="KW-0349">Heme</keyword>
<gene>
    <name evidence="9" type="ORF">SAMN04488518_116100</name>
</gene>
<comment type="caution">
    <text evidence="9">The sequence shown here is derived from an EMBL/GenBank/DDBJ whole genome shotgun (WGS) entry which is preliminary data.</text>
</comment>
<dbReference type="PANTHER" id="PTHR30295">
    <property type="entry name" value="BACTERIOFERRITIN"/>
    <property type="match status" value="1"/>
</dbReference>
<accession>A0A1I4EX90</accession>